<keyword evidence="5" id="KW-1185">Reference proteome</keyword>
<dbReference type="PROSITE" id="PS50158">
    <property type="entry name" value="ZF_CCHC"/>
    <property type="match status" value="1"/>
</dbReference>
<feature type="region of interest" description="Disordered" evidence="2">
    <location>
        <begin position="889"/>
        <end position="937"/>
    </location>
</feature>
<dbReference type="AlphaFoldDB" id="A0AAE0PEM1"/>
<proteinExistence type="predicted"/>
<organism evidence="4 5">
    <name type="scientific">Sordaria brevicollis</name>
    <dbReference type="NCBI Taxonomy" id="83679"/>
    <lineage>
        <taxon>Eukaryota</taxon>
        <taxon>Fungi</taxon>
        <taxon>Dikarya</taxon>
        <taxon>Ascomycota</taxon>
        <taxon>Pezizomycotina</taxon>
        <taxon>Sordariomycetes</taxon>
        <taxon>Sordariomycetidae</taxon>
        <taxon>Sordariales</taxon>
        <taxon>Sordariaceae</taxon>
        <taxon>Sordaria</taxon>
    </lineage>
</organism>
<evidence type="ECO:0000259" key="3">
    <source>
        <dbReference type="PROSITE" id="PS50158"/>
    </source>
</evidence>
<dbReference type="GO" id="GO:0008270">
    <property type="term" value="F:zinc ion binding"/>
    <property type="evidence" value="ECO:0007669"/>
    <property type="project" value="UniProtKB-KW"/>
</dbReference>
<feature type="region of interest" description="Disordered" evidence="2">
    <location>
        <begin position="737"/>
        <end position="756"/>
    </location>
</feature>
<evidence type="ECO:0000256" key="1">
    <source>
        <dbReference type="PROSITE-ProRule" id="PRU00047"/>
    </source>
</evidence>
<feature type="region of interest" description="Disordered" evidence="2">
    <location>
        <begin position="486"/>
        <end position="536"/>
    </location>
</feature>
<dbReference type="GO" id="GO:0003676">
    <property type="term" value="F:nucleic acid binding"/>
    <property type="evidence" value="ECO:0007669"/>
    <property type="project" value="InterPro"/>
</dbReference>
<dbReference type="Gene3D" id="4.10.60.10">
    <property type="entry name" value="Zinc finger, CCHC-type"/>
    <property type="match status" value="1"/>
</dbReference>
<protein>
    <recommendedName>
        <fullName evidence="3">CCHC-type domain-containing protein</fullName>
    </recommendedName>
</protein>
<feature type="region of interest" description="Disordered" evidence="2">
    <location>
        <begin position="237"/>
        <end position="267"/>
    </location>
</feature>
<evidence type="ECO:0000256" key="2">
    <source>
        <dbReference type="SAM" id="MobiDB-lite"/>
    </source>
</evidence>
<feature type="region of interest" description="Disordered" evidence="2">
    <location>
        <begin position="949"/>
        <end position="979"/>
    </location>
</feature>
<feature type="compositionally biased region" description="Basic and acidic residues" evidence="2">
    <location>
        <begin position="715"/>
        <end position="724"/>
    </location>
</feature>
<feature type="domain" description="CCHC-type" evidence="3">
    <location>
        <begin position="268"/>
        <end position="282"/>
    </location>
</feature>
<dbReference type="EMBL" id="JAUTDP010000006">
    <property type="protein sequence ID" value="KAK3398538.1"/>
    <property type="molecule type" value="Genomic_DNA"/>
</dbReference>
<feature type="compositionally biased region" description="Basic and acidic residues" evidence="2">
    <location>
        <begin position="907"/>
        <end position="923"/>
    </location>
</feature>
<feature type="compositionally biased region" description="Basic and acidic residues" evidence="2">
    <location>
        <begin position="167"/>
        <end position="180"/>
    </location>
</feature>
<feature type="region of interest" description="Disordered" evidence="2">
    <location>
        <begin position="690"/>
        <end position="725"/>
    </location>
</feature>
<keyword evidence="1" id="KW-0862">Zinc</keyword>
<feature type="region of interest" description="Disordered" evidence="2">
    <location>
        <begin position="320"/>
        <end position="473"/>
    </location>
</feature>
<dbReference type="Proteomes" id="UP001281003">
    <property type="component" value="Unassembled WGS sequence"/>
</dbReference>
<evidence type="ECO:0000313" key="4">
    <source>
        <dbReference type="EMBL" id="KAK3398538.1"/>
    </source>
</evidence>
<feature type="compositionally biased region" description="Basic residues" evidence="2">
    <location>
        <begin position="401"/>
        <end position="412"/>
    </location>
</feature>
<reference evidence="4" key="2">
    <citation type="submission" date="2023-07" db="EMBL/GenBank/DDBJ databases">
        <authorList>
            <consortium name="Lawrence Berkeley National Laboratory"/>
            <person name="Haridas S."/>
            <person name="Hensen N."/>
            <person name="Bonometti L."/>
            <person name="Westerberg I."/>
            <person name="Brannstrom I.O."/>
            <person name="Guillou S."/>
            <person name="Cros-Aarteil S."/>
            <person name="Calhoun S."/>
            <person name="Kuo A."/>
            <person name="Mondo S."/>
            <person name="Pangilinan J."/>
            <person name="Riley R."/>
            <person name="LaButti K."/>
            <person name="Andreopoulos B."/>
            <person name="Lipzen A."/>
            <person name="Chen C."/>
            <person name="Yanf M."/>
            <person name="Daum C."/>
            <person name="Ng V."/>
            <person name="Clum A."/>
            <person name="Steindorff A."/>
            <person name="Ohm R."/>
            <person name="Martin F."/>
            <person name="Silar P."/>
            <person name="Natvig D."/>
            <person name="Lalanne C."/>
            <person name="Gautier V."/>
            <person name="Ament-velasquez S.L."/>
            <person name="Kruys A."/>
            <person name="Hutchinson M.I."/>
            <person name="Powell A.J."/>
            <person name="Barry K."/>
            <person name="Miller A.N."/>
            <person name="Grigoriev I.V."/>
            <person name="Debuchy R."/>
            <person name="Gladieux P."/>
            <person name="Thoren M.H."/>
            <person name="Johannesson H."/>
        </authorList>
    </citation>
    <scope>NUCLEOTIDE SEQUENCE</scope>
    <source>
        <strain evidence="4">FGSC 1904</strain>
    </source>
</reference>
<sequence length="979" mass="110472">MGYREEMIAYAGRLGVQRFGDCSLQELSEHIESDPEQTTPRTKLYAYMTWLSDHLQKINNSDENVFGREIAAWCSFVNEVGFDKDNVVGTFEEWVHEHSEVERSSARRLSMAELEVKKFYRNSMEAPQLASENSHDQPSLVENSTSEQFSPANEASEAPHVGGFGHIHPDRLKMSEYGDSNREKGEVIDLDNWQRPIVNISSDEEGIPKPYNDLSFLTGANRMLFGDDEATMNTDLKETKRGKKKSKTLVVQPGPTSGQAKNKNKRPCGRCGVPGHYHLQCPTNLDPSFDKSPPEDYTCNFCKKSGDHYATVCKKNMNPTSLNQQRQLHARRQYHSISRRDRSRSPLRESKDRHYTRRERSPYRVSKDRHHYDRERSPYRVSETRYHHDRDCSRERSRSRDRYRRSRSRSKYRSPSPPRRTLRRRERHQNNKMYRPKRSSPEPNFEEPDSSPLPQVGGLDYDDGLKPMPFQPYRSLLSRPTDIKIRGRGNSLYYDDNGGASMKPSVYGDGDLMSRKRRRSATPAPHQDDHVDRSTVDEQFSTELTELIATTTISPRPQAPMRSRLSEVFKNDLRQPSWAWATEPTANITLTKHEPVPDVVRQPSPPVELGITEKRIDGYRAPQYHPAILSLFKNRKNIWIHKIDKIKRPQASSFFSHEDSEDNNMDGLVHPDAAIDTKSAQDTVMTDAEPVAPSMNEADAVDASKTESEPVAMSEGHRHVDKTSMTDVVMEDPLKTHSVHHDKADSSIRQHGEDSRVDMKPADDIVMNDAEPLDVPEANATQKEVDVSAIVDEIIADMGLPEAANITPELVKKECPPTQPVAQSETIAVQETILVQGTVNATPAESLDMAFPEAAETVPMPVDKSPPVESTTSSEIIVTQEKVLVQETANGASPTSADIVPTGEPNHASKADDNEHAAPEEATQHNGDSISFDKRNDVSSDTVIKDVIYVKTDPERAQPYISQPEEQADNAVPDGLQTQ</sequence>
<dbReference type="InterPro" id="IPR001878">
    <property type="entry name" value="Znf_CCHC"/>
</dbReference>
<accession>A0AAE0PEM1</accession>
<gene>
    <name evidence="4" type="ORF">B0T20DRAFT_210834</name>
</gene>
<keyword evidence="1" id="KW-0863">Zinc-finger</keyword>
<feature type="compositionally biased region" description="Polar residues" evidence="2">
    <location>
        <begin position="130"/>
        <end position="153"/>
    </location>
</feature>
<evidence type="ECO:0000313" key="5">
    <source>
        <dbReference type="Proteomes" id="UP001281003"/>
    </source>
</evidence>
<name>A0AAE0PEM1_SORBR</name>
<feature type="compositionally biased region" description="Basic and acidic residues" evidence="2">
    <location>
        <begin position="526"/>
        <end position="536"/>
    </location>
</feature>
<feature type="region of interest" description="Disordered" evidence="2">
    <location>
        <begin position="126"/>
        <end position="180"/>
    </location>
</feature>
<feature type="compositionally biased region" description="Basic and acidic residues" evidence="2">
    <location>
        <begin position="338"/>
        <end position="400"/>
    </location>
</feature>
<reference evidence="4" key="1">
    <citation type="journal article" date="2023" name="Mol. Phylogenet. Evol.">
        <title>Genome-scale phylogeny and comparative genomics of the fungal order Sordariales.</title>
        <authorList>
            <person name="Hensen N."/>
            <person name="Bonometti L."/>
            <person name="Westerberg I."/>
            <person name="Brannstrom I.O."/>
            <person name="Guillou S."/>
            <person name="Cros-Aarteil S."/>
            <person name="Calhoun S."/>
            <person name="Haridas S."/>
            <person name="Kuo A."/>
            <person name="Mondo S."/>
            <person name="Pangilinan J."/>
            <person name="Riley R."/>
            <person name="LaButti K."/>
            <person name="Andreopoulos B."/>
            <person name="Lipzen A."/>
            <person name="Chen C."/>
            <person name="Yan M."/>
            <person name="Daum C."/>
            <person name="Ng V."/>
            <person name="Clum A."/>
            <person name="Steindorff A."/>
            <person name="Ohm R.A."/>
            <person name="Martin F."/>
            <person name="Silar P."/>
            <person name="Natvig D.O."/>
            <person name="Lalanne C."/>
            <person name="Gautier V."/>
            <person name="Ament-Velasquez S.L."/>
            <person name="Kruys A."/>
            <person name="Hutchinson M.I."/>
            <person name="Powell A.J."/>
            <person name="Barry K."/>
            <person name="Miller A.N."/>
            <person name="Grigoriev I.V."/>
            <person name="Debuchy R."/>
            <person name="Gladieux P."/>
            <person name="Hiltunen Thoren M."/>
            <person name="Johannesson H."/>
        </authorList>
    </citation>
    <scope>NUCLEOTIDE SEQUENCE</scope>
    <source>
        <strain evidence="4">FGSC 1904</strain>
    </source>
</reference>
<comment type="caution">
    <text evidence="4">The sequence shown here is derived from an EMBL/GenBank/DDBJ whole genome shotgun (WGS) entry which is preliminary data.</text>
</comment>
<keyword evidence="1" id="KW-0479">Metal-binding</keyword>